<name>A0A3G5A186_9VIRU</name>
<reference evidence="1" key="1">
    <citation type="submission" date="2018-10" db="EMBL/GenBank/DDBJ databases">
        <title>Hidden diversity of soil giant viruses.</title>
        <authorList>
            <person name="Schulz F."/>
            <person name="Alteio L."/>
            <person name="Goudeau D."/>
            <person name="Ryan E.M."/>
            <person name="Malmstrom R.R."/>
            <person name="Blanchard J."/>
            <person name="Woyke T."/>
        </authorList>
    </citation>
    <scope>NUCLEOTIDE SEQUENCE</scope>
    <source>
        <strain evidence="1">HAV1</strain>
    </source>
</reference>
<dbReference type="EMBL" id="MK072254">
    <property type="protein sequence ID" value="AYV80977.1"/>
    <property type="molecule type" value="Genomic_DNA"/>
</dbReference>
<accession>A0A3G5A186</accession>
<sequence>MINDKGHILSNIRITVYFNFIRKIDFGFVLDVHCVLDI</sequence>
<organism evidence="1">
    <name type="scientific">Harvfovirus sp</name>
    <dbReference type="NCBI Taxonomy" id="2487768"/>
    <lineage>
        <taxon>Viruses</taxon>
        <taxon>Varidnaviria</taxon>
        <taxon>Bamfordvirae</taxon>
        <taxon>Nucleocytoviricota</taxon>
        <taxon>Megaviricetes</taxon>
        <taxon>Imitervirales</taxon>
        <taxon>Mimiviridae</taxon>
        <taxon>Klosneuvirinae</taxon>
    </lineage>
</organism>
<proteinExistence type="predicted"/>
<gene>
    <name evidence="1" type="ORF">Harvfovirus12_13</name>
</gene>
<evidence type="ECO:0000313" key="1">
    <source>
        <dbReference type="EMBL" id="AYV80977.1"/>
    </source>
</evidence>
<protein>
    <submittedName>
        <fullName evidence="1">Uncharacterized protein</fullName>
    </submittedName>
</protein>